<sequence>MSVTNDLKFVIRNTLDNISETYISKSSVHGFGLFSKKKINKGTTLGFLDGQVMTLNQWDIIKNSISQNIPGYSDYFFMECNYMEKEKLLVRPLRTKYSYINHNRKPNLEINKDKMSIVTRVDVEKDEELFLDYRLENLPSDYINGSQGRYL</sequence>
<evidence type="ECO:0000313" key="2">
    <source>
        <dbReference type="EMBL" id="UTT86151.1"/>
    </source>
</evidence>
<accession>A0ABY5G7H3</accession>
<dbReference type="RefSeq" id="WP_255231954.1">
    <property type="nucleotide sequence ID" value="NZ_CP090615.1"/>
</dbReference>
<gene>
    <name evidence="2" type="ORF">LZI70_17450</name>
</gene>
<evidence type="ECO:0000259" key="1">
    <source>
        <dbReference type="PROSITE" id="PS50280"/>
    </source>
</evidence>
<dbReference type="Pfam" id="PF00856">
    <property type="entry name" value="SET"/>
    <property type="match status" value="1"/>
</dbReference>
<dbReference type="InterPro" id="IPR001214">
    <property type="entry name" value="SET_dom"/>
</dbReference>
<dbReference type="Proteomes" id="UP001059120">
    <property type="component" value="Chromosome 2"/>
</dbReference>
<dbReference type="PROSITE" id="PS50280">
    <property type="entry name" value="SET"/>
    <property type="match status" value="1"/>
</dbReference>
<organism evidence="2 3">
    <name type="scientific">Vibrio pelagius</name>
    <dbReference type="NCBI Taxonomy" id="28169"/>
    <lineage>
        <taxon>Bacteria</taxon>
        <taxon>Pseudomonadati</taxon>
        <taxon>Pseudomonadota</taxon>
        <taxon>Gammaproteobacteria</taxon>
        <taxon>Vibrionales</taxon>
        <taxon>Vibrionaceae</taxon>
        <taxon>Vibrio</taxon>
    </lineage>
</organism>
<dbReference type="Gene3D" id="2.170.270.10">
    <property type="entry name" value="SET domain"/>
    <property type="match status" value="1"/>
</dbReference>
<dbReference type="EMBL" id="CP090615">
    <property type="protein sequence ID" value="UTT86151.1"/>
    <property type="molecule type" value="Genomic_DNA"/>
</dbReference>
<feature type="domain" description="SET" evidence="1">
    <location>
        <begin position="19"/>
        <end position="134"/>
    </location>
</feature>
<dbReference type="InterPro" id="IPR046341">
    <property type="entry name" value="SET_dom_sf"/>
</dbReference>
<dbReference type="SUPFAM" id="SSF82199">
    <property type="entry name" value="SET domain"/>
    <property type="match status" value="1"/>
</dbReference>
<keyword evidence="3" id="KW-1185">Reference proteome</keyword>
<name>A0ABY5G7H3_VIBPE</name>
<reference evidence="2" key="1">
    <citation type="submission" date="2022-01" db="EMBL/GenBank/DDBJ databases">
        <title>Alginate degradation mechanism of Vibrio pelagius WXL662.</title>
        <authorList>
            <person name="He X."/>
        </authorList>
    </citation>
    <scope>NUCLEOTIDE SEQUENCE</scope>
    <source>
        <strain evidence="2">WXL662</strain>
    </source>
</reference>
<proteinExistence type="predicted"/>
<protein>
    <submittedName>
        <fullName evidence="2">SET domain-containing protein</fullName>
    </submittedName>
</protein>
<evidence type="ECO:0000313" key="3">
    <source>
        <dbReference type="Proteomes" id="UP001059120"/>
    </source>
</evidence>
<dbReference type="SMART" id="SM00317">
    <property type="entry name" value="SET"/>
    <property type="match status" value="1"/>
</dbReference>